<evidence type="ECO:0000256" key="2">
    <source>
        <dbReference type="ARBA" id="ARBA00006175"/>
    </source>
</evidence>
<evidence type="ECO:0000256" key="8">
    <source>
        <dbReference type="SAM" id="Phobius"/>
    </source>
</evidence>
<evidence type="ECO:0000256" key="5">
    <source>
        <dbReference type="ARBA" id="ARBA00022989"/>
    </source>
</evidence>
<comment type="caution">
    <text evidence="9">The sequence shown here is derived from an EMBL/GenBank/DDBJ whole genome shotgun (WGS) entry which is preliminary data.</text>
</comment>
<dbReference type="EMBL" id="VMRJ01000002">
    <property type="protein sequence ID" value="TVT41288.1"/>
    <property type="molecule type" value="Genomic_DNA"/>
</dbReference>
<dbReference type="InterPro" id="IPR023271">
    <property type="entry name" value="Aquaporin-like"/>
</dbReference>
<name>A0A558BXP8_9BACT</name>
<protein>
    <submittedName>
        <fullName evidence="9">Aquaporin family protein</fullName>
    </submittedName>
</protein>
<sequence>MTPFTAELVGTALLMLTGTATNANVVLVDTKGHNSGWLVIATGWALAVYVSVVVANPYSGAHLNPAVTLGLALAGKFAWAKVLPYVLAQLLGAALGSSLAWLLFKDHFDRTPTPLLKLAVFCTGPAIRNHKLNLLSELIGTLVLVLVVLYNGQAGAELTATHAAIGLGSVGALPVALLVWIIGLGLGGTTGYAINPARDFMPRLMHALLPIRGKGGSEWSYAWIPVVGPLLGAALAAGLFGWLG</sequence>
<dbReference type="PANTHER" id="PTHR43829">
    <property type="entry name" value="AQUAPORIN OR AQUAGLYCEROPORIN RELATED"/>
    <property type="match status" value="1"/>
</dbReference>
<dbReference type="PRINTS" id="PR00783">
    <property type="entry name" value="MINTRINSICP"/>
</dbReference>
<keyword evidence="10" id="KW-1185">Reference proteome</keyword>
<dbReference type="GO" id="GO:0005886">
    <property type="term" value="C:plasma membrane"/>
    <property type="evidence" value="ECO:0007669"/>
    <property type="project" value="TreeGrafter"/>
</dbReference>
<feature type="transmembrane region" description="Helical" evidence="8">
    <location>
        <begin position="172"/>
        <end position="194"/>
    </location>
</feature>
<evidence type="ECO:0000256" key="1">
    <source>
        <dbReference type="ARBA" id="ARBA00004141"/>
    </source>
</evidence>
<dbReference type="InterPro" id="IPR050363">
    <property type="entry name" value="MIP/Aquaporin"/>
</dbReference>
<comment type="similarity">
    <text evidence="2 7">Belongs to the MIP/aquaporin (TC 1.A.8) family.</text>
</comment>
<dbReference type="Gene3D" id="1.20.1080.10">
    <property type="entry name" value="Glycerol uptake facilitator protein"/>
    <property type="match status" value="1"/>
</dbReference>
<dbReference type="GO" id="GO:0015254">
    <property type="term" value="F:glycerol channel activity"/>
    <property type="evidence" value="ECO:0007669"/>
    <property type="project" value="TreeGrafter"/>
</dbReference>
<dbReference type="PROSITE" id="PS00221">
    <property type="entry name" value="MIP"/>
    <property type="match status" value="1"/>
</dbReference>
<organism evidence="9 10">
    <name type="scientific">Hymenobacter setariae</name>
    <dbReference type="NCBI Taxonomy" id="2594794"/>
    <lineage>
        <taxon>Bacteria</taxon>
        <taxon>Pseudomonadati</taxon>
        <taxon>Bacteroidota</taxon>
        <taxon>Cytophagia</taxon>
        <taxon>Cytophagales</taxon>
        <taxon>Hymenobacteraceae</taxon>
        <taxon>Hymenobacter</taxon>
    </lineage>
</organism>
<evidence type="ECO:0000256" key="6">
    <source>
        <dbReference type="ARBA" id="ARBA00023136"/>
    </source>
</evidence>
<dbReference type="PANTHER" id="PTHR43829:SF9">
    <property type="entry name" value="AQUAPORIN-9"/>
    <property type="match status" value="1"/>
</dbReference>
<dbReference type="InterPro" id="IPR000425">
    <property type="entry name" value="MIP"/>
</dbReference>
<evidence type="ECO:0000313" key="10">
    <source>
        <dbReference type="Proteomes" id="UP000317624"/>
    </source>
</evidence>
<dbReference type="AlphaFoldDB" id="A0A558BXP8"/>
<evidence type="ECO:0000256" key="7">
    <source>
        <dbReference type="RuleBase" id="RU000477"/>
    </source>
</evidence>
<dbReference type="InterPro" id="IPR022357">
    <property type="entry name" value="MIP_CS"/>
</dbReference>
<keyword evidence="4 7" id="KW-0812">Transmembrane</keyword>
<dbReference type="SUPFAM" id="SSF81338">
    <property type="entry name" value="Aquaporin-like"/>
    <property type="match status" value="1"/>
</dbReference>
<gene>
    <name evidence="9" type="ORF">FNT36_07480</name>
</gene>
<comment type="subcellular location">
    <subcellularLocation>
        <location evidence="1">Membrane</location>
        <topology evidence="1">Multi-pass membrane protein</topology>
    </subcellularLocation>
</comment>
<evidence type="ECO:0000313" key="9">
    <source>
        <dbReference type="EMBL" id="TVT41288.1"/>
    </source>
</evidence>
<dbReference type="OrthoDB" id="9807293at2"/>
<feature type="transmembrane region" description="Helical" evidence="8">
    <location>
        <begin position="36"/>
        <end position="55"/>
    </location>
</feature>
<keyword evidence="6 8" id="KW-0472">Membrane</keyword>
<dbReference type="RefSeq" id="WP_144846027.1">
    <property type="nucleotide sequence ID" value="NZ_VMRJ01000002.1"/>
</dbReference>
<dbReference type="Proteomes" id="UP000317624">
    <property type="component" value="Unassembled WGS sequence"/>
</dbReference>
<evidence type="ECO:0000256" key="4">
    <source>
        <dbReference type="ARBA" id="ARBA00022692"/>
    </source>
</evidence>
<evidence type="ECO:0000256" key="3">
    <source>
        <dbReference type="ARBA" id="ARBA00022448"/>
    </source>
</evidence>
<keyword evidence="5 8" id="KW-1133">Transmembrane helix</keyword>
<proteinExistence type="inferred from homology"/>
<accession>A0A558BXP8</accession>
<feature type="transmembrane region" description="Helical" evidence="8">
    <location>
        <begin position="134"/>
        <end position="152"/>
    </location>
</feature>
<feature type="transmembrane region" description="Helical" evidence="8">
    <location>
        <begin position="221"/>
        <end position="243"/>
    </location>
</feature>
<reference evidence="9 10" key="1">
    <citation type="submission" date="2019-07" db="EMBL/GenBank/DDBJ databases">
        <title>Hymenobacter sp. straun FUR1 Genome sequencing and assembly.</title>
        <authorList>
            <person name="Chhetri G."/>
        </authorList>
    </citation>
    <scope>NUCLEOTIDE SEQUENCE [LARGE SCALE GENOMIC DNA]</scope>
    <source>
        <strain evidence="9 10">Fur1</strain>
    </source>
</reference>
<feature type="transmembrane region" description="Helical" evidence="8">
    <location>
        <begin position="85"/>
        <end position="104"/>
    </location>
</feature>
<dbReference type="Pfam" id="PF00230">
    <property type="entry name" value="MIP"/>
    <property type="match status" value="1"/>
</dbReference>
<keyword evidence="3 7" id="KW-0813">Transport</keyword>